<proteinExistence type="predicted"/>
<accession>A0A0K2TDS4</accession>
<organism evidence="1">
    <name type="scientific">Lepeophtheirus salmonis</name>
    <name type="common">Salmon louse</name>
    <name type="synonym">Caligus salmonis</name>
    <dbReference type="NCBI Taxonomy" id="72036"/>
    <lineage>
        <taxon>Eukaryota</taxon>
        <taxon>Metazoa</taxon>
        <taxon>Ecdysozoa</taxon>
        <taxon>Arthropoda</taxon>
        <taxon>Crustacea</taxon>
        <taxon>Multicrustacea</taxon>
        <taxon>Hexanauplia</taxon>
        <taxon>Copepoda</taxon>
        <taxon>Siphonostomatoida</taxon>
        <taxon>Caligidae</taxon>
        <taxon>Lepeophtheirus</taxon>
    </lineage>
</organism>
<feature type="non-terminal residue" evidence="1">
    <location>
        <position position="1"/>
    </location>
</feature>
<evidence type="ECO:0000313" key="1">
    <source>
        <dbReference type="EMBL" id="CDW24173.1"/>
    </source>
</evidence>
<protein>
    <submittedName>
        <fullName evidence="1">Uncharacterized protein</fullName>
    </submittedName>
</protein>
<dbReference type="EMBL" id="HACA01006812">
    <property type="protein sequence ID" value="CDW24173.1"/>
    <property type="molecule type" value="Transcribed_RNA"/>
</dbReference>
<sequence length="69" mass="7815">HGFSSLTQKLTLFLLSAVDFSAYFIQRFCVLNINWANLSISDIYIVVVSIPQAYNFSLRSDKGLELKPT</sequence>
<name>A0A0K2TDS4_LEPSM</name>
<reference evidence="1" key="1">
    <citation type="submission" date="2014-05" db="EMBL/GenBank/DDBJ databases">
        <authorList>
            <person name="Chronopoulou M."/>
        </authorList>
    </citation>
    <scope>NUCLEOTIDE SEQUENCE</scope>
    <source>
        <tissue evidence="1">Whole organism</tissue>
    </source>
</reference>
<dbReference type="AlphaFoldDB" id="A0A0K2TDS4"/>